<reference evidence="2" key="1">
    <citation type="journal article" date="2014" name="Int. J. Syst. Evol. Microbiol.">
        <title>Complete genome sequence of Corynebacterium casei LMG S-19264T (=DSM 44701T), isolated from a smear-ripened cheese.</title>
        <authorList>
            <consortium name="US DOE Joint Genome Institute (JGI-PGF)"/>
            <person name="Walter F."/>
            <person name="Albersmeier A."/>
            <person name="Kalinowski J."/>
            <person name="Ruckert C."/>
        </authorList>
    </citation>
    <scope>NUCLEOTIDE SEQUENCE</scope>
    <source>
        <strain evidence="2">JCM 4714</strain>
    </source>
</reference>
<keyword evidence="3" id="KW-1185">Reference proteome</keyword>
<dbReference type="Pfam" id="PF00078">
    <property type="entry name" value="RVT_1"/>
    <property type="match status" value="1"/>
</dbReference>
<accession>A0A918YMY2</accession>
<feature type="domain" description="Reverse transcriptase" evidence="1">
    <location>
        <begin position="1"/>
        <end position="92"/>
    </location>
</feature>
<dbReference type="SUPFAM" id="SSF56672">
    <property type="entry name" value="DNA/RNA polymerases"/>
    <property type="match status" value="1"/>
</dbReference>
<evidence type="ECO:0000259" key="1">
    <source>
        <dbReference type="PROSITE" id="PS50878"/>
    </source>
</evidence>
<organism evidence="2 3">
    <name type="scientific">Streptomyces alanosinicus</name>
    <dbReference type="NCBI Taxonomy" id="68171"/>
    <lineage>
        <taxon>Bacteria</taxon>
        <taxon>Bacillati</taxon>
        <taxon>Actinomycetota</taxon>
        <taxon>Actinomycetes</taxon>
        <taxon>Kitasatosporales</taxon>
        <taxon>Streptomycetaceae</taxon>
        <taxon>Streptomyces</taxon>
    </lineage>
</organism>
<dbReference type="InterPro" id="IPR043502">
    <property type="entry name" value="DNA/RNA_pol_sf"/>
</dbReference>
<dbReference type="EMBL" id="BMVG01000017">
    <property type="protein sequence ID" value="GHE08585.1"/>
    <property type="molecule type" value="Genomic_DNA"/>
</dbReference>
<name>A0A918YMY2_9ACTN</name>
<evidence type="ECO:0000313" key="3">
    <source>
        <dbReference type="Proteomes" id="UP000655443"/>
    </source>
</evidence>
<gene>
    <name evidence="2" type="ORF">GCM10010339_57910</name>
</gene>
<dbReference type="PROSITE" id="PS50878">
    <property type="entry name" value="RT_POL"/>
    <property type="match status" value="1"/>
</dbReference>
<proteinExistence type="predicted"/>
<comment type="caution">
    <text evidence="2">The sequence shown here is derived from an EMBL/GenBank/DDBJ whole genome shotgun (WGS) entry which is preliminary data.</text>
</comment>
<dbReference type="AlphaFoldDB" id="A0A918YMY2"/>
<evidence type="ECO:0000313" key="2">
    <source>
        <dbReference type="EMBL" id="GHE08585.1"/>
    </source>
</evidence>
<reference evidence="2" key="2">
    <citation type="submission" date="2020-09" db="EMBL/GenBank/DDBJ databases">
        <authorList>
            <person name="Sun Q."/>
            <person name="Ohkuma M."/>
        </authorList>
    </citation>
    <scope>NUCLEOTIDE SEQUENCE</scope>
    <source>
        <strain evidence="2">JCM 4714</strain>
    </source>
</reference>
<protein>
    <recommendedName>
        <fullName evidence="1">Reverse transcriptase domain-containing protein</fullName>
    </recommendedName>
</protein>
<dbReference type="Proteomes" id="UP000655443">
    <property type="component" value="Unassembled WGS sequence"/>
</dbReference>
<dbReference type="InterPro" id="IPR000477">
    <property type="entry name" value="RT_dom"/>
</dbReference>
<sequence>MSVLDEFFAEQWKAAGNNSNARIRHRRRGGATYRLVRYPDDFVVMVAGAKAHAEGVREKVAEVLSPVGLRLSEEKTDIVHLDEGFTFLGFWLRGWTVYFQHGVSSHAFHYLSHYV</sequence>